<protein>
    <recommendedName>
        <fullName evidence="3">Excisionase</fullName>
    </recommendedName>
</protein>
<accession>A0ABS4EFW4</accession>
<name>A0ABS4EFW4_9HYPH</name>
<evidence type="ECO:0008006" key="3">
    <source>
        <dbReference type="Google" id="ProtNLM"/>
    </source>
</evidence>
<dbReference type="EMBL" id="JAGGJV010000001">
    <property type="protein sequence ID" value="MBP1856846.1"/>
    <property type="molecule type" value="Genomic_DNA"/>
</dbReference>
<comment type="caution">
    <text evidence="1">The sequence shown here is derived from an EMBL/GenBank/DDBJ whole genome shotgun (WGS) entry which is preliminary data.</text>
</comment>
<dbReference type="Proteomes" id="UP000823786">
    <property type="component" value="Unassembled WGS sequence"/>
</dbReference>
<organism evidence="1 2">
    <name type="scientific">Rhizobium herbae</name>
    <dbReference type="NCBI Taxonomy" id="508661"/>
    <lineage>
        <taxon>Bacteria</taxon>
        <taxon>Pseudomonadati</taxon>
        <taxon>Pseudomonadota</taxon>
        <taxon>Alphaproteobacteria</taxon>
        <taxon>Hyphomicrobiales</taxon>
        <taxon>Rhizobiaceae</taxon>
        <taxon>Rhizobium/Agrobacterium group</taxon>
        <taxon>Rhizobium</taxon>
    </lineage>
</organism>
<gene>
    <name evidence="1" type="ORF">J2Z75_000326</name>
</gene>
<evidence type="ECO:0000313" key="2">
    <source>
        <dbReference type="Proteomes" id="UP000823786"/>
    </source>
</evidence>
<reference evidence="1 2" key="1">
    <citation type="submission" date="2021-03" db="EMBL/GenBank/DDBJ databases">
        <title>Genomic Encyclopedia of Type Strains, Phase IV (KMG-IV): sequencing the most valuable type-strain genomes for metagenomic binning, comparative biology and taxonomic classification.</title>
        <authorList>
            <person name="Goeker M."/>
        </authorList>
    </citation>
    <scope>NUCLEOTIDE SEQUENCE [LARGE SCALE GENOMIC DNA]</scope>
    <source>
        <strain evidence="1 2">DSM 26427</strain>
    </source>
</reference>
<evidence type="ECO:0000313" key="1">
    <source>
        <dbReference type="EMBL" id="MBP1856846.1"/>
    </source>
</evidence>
<sequence>MKQLDLLQWADERPTAKILNALPVILLRIRTGQLRYGETKTDEAQVISLPQKGAA</sequence>
<proteinExistence type="predicted"/>
<keyword evidence="2" id="KW-1185">Reference proteome</keyword>
<dbReference type="RefSeq" id="WP_209846766.1">
    <property type="nucleotide sequence ID" value="NZ_JAGGJV010000001.1"/>
</dbReference>